<reference evidence="1" key="1">
    <citation type="journal article" date="2014" name="Front. Microbiol.">
        <title>High frequency of phylogenetically diverse reductive dehalogenase-homologous genes in deep subseafloor sedimentary metagenomes.</title>
        <authorList>
            <person name="Kawai M."/>
            <person name="Futagami T."/>
            <person name="Toyoda A."/>
            <person name="Takaki Y."/>
            <person name="Nishi S."/>
            <person name="Hori S."/>
            <person name="Arai W."/>
            <person name="Tsubouchi T."/>
            <person name="Morono Y."/>
            <person name="Uchiyama I."/>
            <person name="Ito T."/>
            <person name="Fujiyama A."/>
            <person name="Inagaki F."/>
            <person name="Takami H."/>
        </authorList>
    </citation>
    <scope>NUCLEOTIDE SEQUENCE</scope>
    <source>
        <strain evidence="1">Expedition CK06-06</strain>
    </source>
</reference>
<evidence type="ECO:0000313" key="1">
    <source>
        <dbReference type="EMBL" id="GAJ01767.1"/>
    </source>
</evidence>
<protein>
    <submittedName>
        <fullName evidence="1">Uncharacterized protein</fullName>
    </submittedName>
</protein>
<organism evidence="1">
    <name type="scientific">marine sediment metagenome</name>
    <dbReference type="NCBI Taxonomy" id="412755"/>
    <lineage>
        <taxon>unclassified sequences</taxon>
        <taxon>metagenomes</taxon>
        <taxon>ecological metagenomes</taxon>
    </lineage>
</organism>
<dbReference type="AlphaFoldDB" id="X1UDV4"/>
<name>X1UDV4_9ZZZZ</name>
<comment type="caution">
    <text evidence="1">The sequence shown here is derived from an EMBL/GenBank/DDBJ whole genome shotgun (WGS) entry which is preliminary data.</text>
</comment>
<proteinExistence type="predicted"/>
<dbReference type="EMBL" id="BARW01017417">
    <property type="protein sequence ID" value="GAJ01767.1"/>
    <property type="molecule type" value="Genomic_DNA"/>
</dbReference>
<gene>
    <name evidence="1" type="ORF">S12H4_30098</name>
</gene>
<accession>X1UDV4</accession>
<sequence>MTELIRNGALTVGTTSLQAVPPLVEGQRTALTIINTSTSGQIMTITWGGEGTPLTGIVLYAGGSWSESRDAVFMPSNEPVWVVSSAIGGTIAIHERIRTLGR</sequence>